<evidence type="ECO:0000313" key="1">
    <source>
        <dbReference type="EMBL" id="CAF4552669.1"/>
    </source>
</evidence>
<dbReference type="PANTHER" id="PTHR47326:SF1">
    <property type="entry name" value="HTH PSQ-TYPE DOMAIN-CONTAINING PROTEIN"/>
    <property type="match status" value="1"/>
</dbReference>
<protein>
    <recommendedName>
        <fullName evidence="3">Transposase</fullName>
    </recommendedName>
</protein>
<reference evidence="1" key="1">
    <citation type="submission" date="2021-02" db="EMBL/GenBank/DDBJ databases">
        <authorList>
            <person name="Nowell W R."/>
        </authorList>
    </citation>
    <scope>NUCLEOTIDE SEQUENCE</scope>
</reference>
<comment type="caution">
    <text evidence="1">The sequence shown here is derived from an EMBL/GenBank/DDBJ whole genome shotgun (WGS) entry which is preliminary data.</text>
</comment>
<dbReference type="AlphaFoldDB" id="A0A8S2YEM0"/>
<dbReference type="PANTHER" id="PTHR47326">
    <property type="entry name" value="TRANSPOSABLE ELEMENT TC3 TRANSPOSASE-LIKE PROTEIN"/>
    <property type="match status" value="1"/>
</dbReference>
<dbReference type="GO" id="GO:0003676">
    <property type="term" value="F:nucleic acid binding"/>
    <property type="evidence" value="ECO:0007669"/>
    <property type="project" value="InterPro"/>
</dbReference>
<name>A0A8S2YEM0_9BILA</name>
<gene>
    <name evidence="1" type="ORF">TMI583_LOCUS49695</name>
</gene>
<dbReference type="Gene3D" id="3.30.420.10">
    <property type="entry name" value="Ribonuclease H-like superfamily/Ribonuclease H"/>
    <property type="match status" value="1"/>
</dbReference>
<sequence length="159" mass="18188">QLEVDANFGKKIIFSDEAHFWLNGFVNKQNCRIWGESNPQQIQQLPIHPEKLTVWCGLWSGGIIGPFFFKNDARATVTVNGIRYTAMINQFLFPKIDDIDADDIWFQQDDATCHTANATINLLKEKFGESIISRKGPVNWPPRSSDLTPLDVFLWGYVK</sequence>
<evidence type="ECO:0008006" key="3">
    <source>
        <dbReference type="Google" id="ProtNLM"/>
    </source>
</evidence>
<organism evidence="1 2">
    <name type="scientific">Didymodactylos carnosus</name>
    <dbReference type="NCBI Taxonomy" id="1234261"/>
    <lineage>
        <taxon>Eukaryota</taxon>
        <taxon>Metazoa</taxon>
        <taxon>Spiralia</taxon>
        <taxon>Gnathifera</taxon>
        <taxon>Rotifera</taxon>
        <taxon>Eurotatoria</taxon>
        <taxon>Bdelloidea</taxon>
        <taxon>Philodinida</taxon>
        <taxon>Philodinidae</taxon>
        <taxon>Didymodactylos</taxon>
    </lineage>
</organism>
<feature type="non-terminal residue" evidence="1">
    <location>
        <position position="159"/>
    </location>
</feature>
<dbReference type="InterPro" id="IPR036397">
    <property type="entry name" value="RNaseH_sf"/>
</dbReference>
<proteinExistence type="predicted"/>
<dbReference type="Proteomes" id="UP000682733">
    <property type="component" value="Unassembled WGS sequence"/>
</dbReference>
<evidence type="ECO:0000313" key="2">
    <source>
        <dbReference type="Proteomes" id="UP000682733"/>
    </source>
</evidence>
<accession>A0A8S2YEM0</accession>
<feature type="non-terminal residue" evidence="1">
    <location>
        <position position="1"/>
    </location>
</feature>
<dbReference type="EMBL" id="CAJOBA010110745">
    <property type="protein sequence ID" value="CAF4552669.1"/>
    <property type="molecule type" value="Genomic_DNA"/>
</dbReference>